<evidence type="ECO:0000313" key="2">
    <source>
        <dbReference type="EMBL" id="KJR81765.1"/>
    </source>
</evidence>
<evidence type="ECO:0000313" key="3">
    <source>
        <dbReference type="Proteomes" id="UP000033710"/>
    </source>
</evidence>
<reference evidence="2 3" key="1">
    <citation type="journal article" date="2014" name="BMC Genomics">
        <title>Comparative genomics of the major fungal agents of human and animal Sporotrichosis: Sporothrix schenckii and Sporothrix brasiliensis.</title>
        <authorList>
            <person name="Teixeira M.M."/>
            <person name="de Almeida L.G."/>
            <person name="Kubitschek-Barreira P."/>
            <person name="Alves F.L."/>
            <person name="Kioshima E.S."/>
            <person name="Abadio A.K."/>
            <person name="Fernandes L."/>
            <person name="Derengowski L.S."/>
            <person name="Ferreira K.S."/>
            <person name="Souza R.C."/>
            <person name="Ruiz J.C."/>
            <person name="de Andrade N.C."/>
            <person name="Paes H.C."/>
            <person name="Nicola A.M."/>
            <person name="Albuquerque P."/>
            <person name="Gerber A.L."/>
            <person name="Martins V.P."/>
            <person name="Peconick L.D."/>
            <person name="Neto A.V."/>
            <person name="Chaucanez C.B."/>
            <person name="Silva P.A."/>
            <person name="Cunha O.L."/>
            <person name="de Oliveira F.F."/>
            <person name="dos Santos T.C."/>
            <person name="Barros A.L."/>
            <person name="Soares M.A."/>
            <person name="de Oliveira L.M."/>
            <person name="Marini M.M."/>
            <person name="Villalobos-Duno H."/>
            <person name="Cunha M.M."/>
            <person name="de Hoog S."/>
            <person name="da Silveira J.F."/>
            <person name="Henrissat B."/>
            <person name="Nino-Vega G.A."/>
            <person name="Cisalpino P.S."/>
            <person name="Mora-Montes H.M."/>
            <person name="Almeida S.R."/>
            <person name="Stajich J.E."/>
            <person name="Lopes-Bezerra L.M."/>
            <person name="Vasconcelos A.T."/>
            <person name="Felipe M.S."/>
        </authorList>
    </citation>
    <scope>NUCLEOTIDE SEQUENCE [LARGE SCALE GENOMIC DNA]</scope>
    <source>
        <strain evidence="2 3">1099-18</strain>
    </source>
</reference>
<reference evidence="2 3" key="2">
    <citation type="journal article" date="2015" name="Eukaryot. Cell">
        <title>Asexual propagation of a virulent clone complex in a human and feline outbreak of sporotrichosis.</title>
        <authorList>
            <person name="Teixeira Mde M."/>
            <person name="Rodrigues A.M."/>
            <person name="Tsui C.K."/>
            <person name="de Almeida L.G."/>
            <person name="Van Diepeningen A.D."/>
            <person name="van den Ende B.G."/>
            <person name="Fernandes G.F."/>
            <person name="Kano R."/>
            <person name="Hamelin R.C."/>
            <person name="Lopes-Bezerra L.M."/>
            <person name="Vasconcelos A.T."/>
            <person name="de Hoog S."/>
            <person name="de Camargo Z.P."/>
            <person name="Felipe M.S."/>
        </authorList>
    </citation>
    <scope>NUCLEOTIDE SEQUENCE [LARGE SCALE GENOMIC DNA]</scope>
    <source>
        <strain evidence="2 3">1099-18</strain>
    </source>
</reference>
<dbReference type="GeneID" id="27663162"/>
<name>A0A0F2LZ36_SPOSC</name>
<dbReference type="RefSeq" id="XP_016584441.1">
    <property type="nucleotide sequence ID" value="XM_016727885.1"/>
</dbReference>
<organism evidence="2 3">
    <name type="scientific">Sporothrix schenckii 1099-18</name>
    <dbReference type="NCBI Taxonomy" id="1397361"/>
    <lineage>
        <taxon>Eukaryota</taxon>
        <taxon>Fungi</taxon>
        <taxon>Dikarya</taxon>
        <taxon>Ascomycota</taxon>
        <taxon>Pezizomycotina</taxon>
        <taxon>Sordariomycetes</taxon>
        <taxon>Sordariomycetidae</taxon>
        <taxon>Ophiostomatales</taxon>
        <taxon>Ophiostomataceae</taxon>
        <taxon>Sporothrix</taxon>
    </lineage>
</organism>
<feature type="region of interest" description="Disordered" evidence="1">
    <location>
        <begin position="22"/>
        <end position="44"/>
    </location>
</feature>
<dbReference type="Proteomes" id="UP000033710">
    <property type="component" value="Unassembled WGS sequence"/>
</dbReference>
<comment type="caution">
    <text evidence="2">The sequence shown here is derived from an EMBL/GenBank/DDBJ whole genome shotgun (WGS) entry which is preliminary data.</text>
</comment>
<dbReference type="KEGG" id="ssck:SPSK_00944"/>
<proteinExistence type="predicted"/>
<protein>
    <submittedName>
        <fullName evidence="2">Uncharacterized protein</fullName>
    </submittedName>
</protein>
<evidence type="ECO:0000256" key="1">
    <source>
        <dbReference type="SAM" id="MobiDB-lite"/>
    </source>
</evidence>
<dbReference type="VEuPathDB" id="FungiDB:SPSK_00944"/>
<dbReference type="AlphaFoldDB" id="A0A0F2LZ36"/>
<gene>
    <name evidence="2" type="ORF">SPSK_00944</name>
</gene>
<dbReference type="EMBL" id="AXCR01000011">
    <property type="protein sequence ID" value="KJR81765.1"/>
    <property type="molecule type" value="Genomic_DNA"/>
</dbReference>
<sequence length="103" mass="11725">MVIGLTHNVQFESQVTAKKLQAEASNAHGEQKSSCGWREEKRRRSRRVQSRSWSIVCGEQLSCKEQVKQVECVRDEDEGRGWLESGCLRRATGRDHGRSAHNS</sequence>
<accession>A0A0F2LZ36</accession>